<dbReference type="PROSITE" id="PS50925">
    <property type="entry name" value="BLUF"/>
    <property type="match status" value="1"/>
</dbReference>
<evidence type="ECO:0000313" key="2">
    <source>
        <dbReference type="EMBL" id="SNT37375.1"/>
    </source>
</evidence>
<accession>A0A239M3Z6</accession>
<dbReference type="GO" id="GO:0071949">
    <property type="term" value="F:FAD binding"/>
    <property type="evidence" value="ECO:0007669"/>
    <property type="project" value="InterPro"/>
</dbReference>
<dbReference type="InterPro" id="IPR036046">
    <property type="entry name" value="Acylphosphatase-like_dom_sf"/>
</dbReference>
<dbReference type="GO" id="GO:0009882">
    <property type="term" value="F:blue light photoreceptor activity"/>
    <property type="evidence" value="ECO:0007669"/>
    <property type="project" value="InterPro"/>
</dbReference>
<dbReference type="SMART" id="SM01034">
    <property type="entry name" value="BLUF"/>
    <property type="match status" value="1"/>
</dbReference>
<organism evidence="2 3">
    <name type="scientific">Tropicimonas sediminicola</name>
    <dbReference type="NCBI Taxonomy" id="1031541"/>
    <lineage>
        <taxon>Bacteria</taxon>
        <taxon>Pseudomonadati</taxon>
        <taxon>Pseudomonadota</taxon>
        <taxon>Alphaproteobacteria</taxon>
        <taxon>Rhodobacterales</taxon>
        <taxon>Roseobacteraceae</taxon>
        <taxon>Tropicimonas</taxon>
    </lineage>
</organism>
<sequence>MSTHYLVYVSQAASDLDVADLENILTEARTYNPGKGITGILLYVEGEGRNRGSFMQLLEGDEIEIERLRKRIFSDPRHHTKIVLERGTKAGRDFPDWSMAYKSIKQAELQAHPAFADLGEAHFQDRCARDGMDGALAYLCDFWSDAA</sequence>
<dbReference type="Gene3D" id="3.30.70.100">
    <property type="match status" value="1"/>
</dbReference>
<protein>
    <submittedName>
        <fullName evidence="2">Sensors of blue-light using FAD</fullName>
    </submittedName>
</protein>
<gene>
    <name evidence="2" type="ORF">SAMN05421757_1136</name>
</gene>
<evidence type="ECO:0000259" key="1">
    <source>
        <dbReference type="PROSITE" id="PS50925"/>
    </source>
</evidence>
<dbReference type="EMBL" id="FZOY01000013">
    <property type="protein sequence ID" value="SNT37375.1"/>
    <property type="molecule type" value="Genomic_DNA"/>
</dbReference>
<proteinExistence type="predicted"/>
<dbReference type="Pfam" id="PF04940">
    <property type="entry name" value="BLUF"/>
    <property type="match status" value="1"/>
</dbReference>
<dbReference type="RefSeq" id="WP_176442986.1">
    <property type="nucleotide sequence ID" value="NZ_FZOY01000013.1"/>
</dbReference>
<dbReference type="SUPFAM" id="SSF54975">
    <property type="entry name" value="Acylphosphatase/BLUF domain-like"/>
    <property type="match status" value="1"/>
</dbReference>
<evidence type="ECO:0000313" key="3">
    <source>
        <dbReference type="Proteomes" id="UP000198426"/>
    </source>
</evidence>
<reference evidence="2 3" key="1">
    <citation type="submission" date="2017-06" db="EMBL/GenBank/DDBJ databases">
        <authorList>
            <person name="Kim H.J."/>
            <person name="Triplett B.A."/>
        </authorList>
    </citation>
    <scope>NUCLEOTIDE SEQUENCE [LARGE SCALE GENOMIC DNA]</scope>
    <source>
        <strain evidence="2 3">DSM 29339</strain>
    </source>
</reference>
<name>A0A239M3Z6_9RHOB</name>
<dbReference type="AlphaFoldDB" id="A0A239M3Z6"/>
<dbReference type="Proteomes" id="UP000198426">
    <property type="component" value="Unassembled WGS sequence"/>
</dbReference>
<feature type="domain" description="BLUF" evidence="1">
    <location>
        <begin position="3"/>
        <end position="100"/>
    </location>
</feature>
<dbReference type="InterPro" id="IPR007024">
    <property type="entry name" value="BLUF_domain"/>
</dbReference>
<keyword evidence="3" id="KW-1185">Reference proteome</keyword>